<keyword evidence="3" id="KW-1003">Cell membrane</keyword>
<feature type="transmembrane region" description="Helical" evidence="8">
    <location>
        <begin position="169"/>
        <end position="190"/>
    </location>
</feature>
<organism evidence="10 11">
    <name type="scientific">Herbaspirillum aquaticum</name>
    <dbReference type="NCBI Taxonomy" id="568783"/>
    <lineage>
        <taxon>Bacteria</taxon>
        <taxon>Pseudomonadati</taxon>
        <taxon>Pseudomonadota</taxon>
        <taxon>Betaproteobacteria</taxon>
        <taxon>Burkholderiales</taxon>
        <taxon>Oxalobacteraceae</taxon>
        <taxon>Herbaspirillum</taxon>
    </lineage>
</organism>
<evidence type="ECO:0000256" key="1">
    <source>
        <dbReference type="ARBA" id="ARBA00004651"/>
    </source>
</evidence>
<keyword evidence="5" id="KW-0769">Symport</keyword>
<evidence type="ECO:0000256" key="8">
    <source>
        <dbReference type="SAM" id="Phobius"/>
    </source>
</evidence>
<feature type="transmembrane region" description="Helical" evidence="8">
    <location>
        <begin position="31"/>
        <end position="56"/>
    </location>
</feature>
<dbReference type="Gene3D" id="1.20.1250.20">
    <property type="entry name" value="MFS general substrate transporter like domains"/>
    <property type="match status" value="2"/>
</dbReference>
<name>A0A225SUI7_9BURK</name>
<comment type="subcellular location">
    <subcellularLocation>
        <location evidence="1">Cell membrane</location>
        <topology evidence="1">Multi-pass membrane protein</topology>
    </subcellularLocation>
</comment>
<dbReference type="PANTHER" id="PTHR43528">
    <property type="entry name" value="ALPHA-KETOGLUTARATE PERMEASE"/>
    <property type="match status" value="1"/>
</dbReference>
<feature type="transmembrane region" description="Helical" evidence="8">
    <location>
        <begin position="251"/>
        <end position="273"/>
    </location>
</feature>
<dbReference type="Pfam" id="PF07690">
    <property type="entry name" value="MFS_1"/>
    <property type="match status" value="1"/>
</dbReference>
<dbReference type="PANTHER" id="PTHR43528:SF1">
    <property type="entry name" value="ALPHA-KETOGLUTARATE PERMEASE"/>
    <property type="match status" value="1"/>
</dbReference>
<evidence type="ECO:0000256" key="2">
    <source>
        <dbReference type="ARBA" id="ARBA00022448"/>
    </source>
</evidence>
<feature type="transmembrane region" description="Helical" evidence="8">
    <location>
        <begin position="343"/>
        <end position="370"/>
    </location>
</feature>
<dbReference type="SUPFAM" id="SSF103473">
    <property type="entry name" value="MFS general substrate transporter"/>
    <property type="match status" value="1"/>
</dbReference>
<evidence type="ECO:0000256" key="6">
    <source>
        <dbReference type="ARBA" id="ARBA00022989"/>
    </source>
</evidence>
<evidence type="ECO:0000256" key="3">
    <source>
        <dbReference type="ARBA" id="ARBA00022475"/>
    </source>
</evidence>
<keyword evidence="2" id="KW-0813">Transport</keyword>
<feature type="domain" description="Major facilitator superfamily (MFS) profile" evidence="9">
    <location>
        <begin position="31"/>
        <end position="438"/>
    </location>
</feature>
<feature type="transmembrane region" description="Helical" evidence="8">
    <location>
        <begin position="68"/>
        <end position="91"/>
    </location>
</feature>
<feature type="transmembrane region" description="Helical" evidence="8">
    <location>
        <begin position="130"/>
        <end position="157"/>
    </location>
</feature>
<dbReference type="InterPro" id="IPR036259">
    <property type="entry name" value="MFS_trans_sf"/>
</dbReference>
<keyword evidence="11" id="KW-1185">Reference proteome</keyword>
<evidence type="ECO:0000313" key="10">
    <source>
        <dbReference type="EMBL" id="OWY34827.1"/>
    </source>
</evidence>
<feature type="transmembrane region" description="Helical" evidence="8">
    <location>
        <begin position="285"/>
        <end position="305"/>
    </location>
</feature>
<dbReference type="Proteomes" id="UP000214747">
    <property type="component" value="Unassembled WGS sequence"/>
</dbReference>
<feature type="transmembrane region" description="Helical" evidence="8">
    <location>
        <begin position="382"/>
        <end position="402"/>
    </location>
</feature>
<dbReference type="InterPro" id="IPR020846">
    <property type="entry name" value="MFS_dom"/>
</dbReference>
<dbReference type="AlphaFoldDB" id="A0A225SUI7"/>
<evidence type="ECO:0000256" key="5">
    <source>
        <dbReference type="ARBA" id="ARBA00022847"/>
    </source>
</evidence>
<feature type="transmembrane region" description="Helical" evidence="8">
    <location>
        <begin position="202"/>
        <end position="221"/>
    </location>
</feature>
<dbReference type="InterPro" id="IPR051084">
    <property type="entry name" value="H+-coupled_symporters"/>
</dbReference>
<sequence>MNAASPSATPEISPAAEAAPAPMSAARTRRLIVASSIGNALEWFDFVAYGFFAVTISKLFFPTGDETVSLLVTFATFGLSYLFRPLGAILLGWYGDKVGRKPALLVSLSMTVAGTLICTVIPTYESIGVAAPIGILVARILLALSAGGEFGSATALLTETGSKRRAFMASWQFSSQGAAALMAALAGFLLNQWLTPEQISAWGWRLPFAFGLLIAPVGLYIRRHIDEVPMAKKVQVAGEDDASWGLQVTRVLVAMGILSVSTAATYLMLLYMPTYAIKQLHLPQSTAFAAAAVTGAILMIGAPFMGMLADRVGRARIMVVSTVLTLATIYGSFVWVIAMPTVWVMMAIMIWAGILKAVYFGSLGVVLSSIFPPATRVRGMGISYSLGATIFGGFTPFMVTWLVGKTGNPVSPSYYLMVCAAISLVCVGIYHFRLKKYL</sequence>
<dbReference type="PROSITE" id="PS50850">
    <property type="entry name" value="MFS"/>
    <property type="match status" value="1"/>
</dbReference>
<proteinExistence type="predicted"/>
<feature type="transmembrane region" description="Helical" evidence="8">
    <location>
        <begin position="414"/>
        <end position="432"/>
    </location>
</feature>
<keyword evidence="6 8" id="KW-1133">Transmembrane helix</keyword>
<reference evidence="10 11" key="1">
    <citation type="journal article" date="2010" name="Int. J. Syst. Evol. Microbiol.">
        <title>Reclassification of Herbaspirillum putei as a later heterotypic synonym of Herbaspirillum huttiense, with the description of H. huttiense subsp. huttiense subsp. nov. and H. huttiense subsp. putei subsp. nov., comb. nov., and description of Herbaspirillum aquaticum sp. nov.</title>
        <authorList>
            <person name="Dobritsa A.P."/>
            <person name="Reddy M.C."/>
            <person name="Samadpour M."/>
        </authorList>
    </citation>
    <scope>NUCLEOTIDE SEQUENCE [LARGE SCALE GENOMIC DNA]</scope>
    <source>
        <strain evidence="10 11">IEH 4430</strain>
    </source>
</reference>
<dbReference type="RefSeq" id="WP_088755168.1">
    <property type="nucleotide sequence ID" value="NZ_JARJFG010000012.1"/>
</dbReference>
<keyword evidence="4 8" id="KW-0812">Transmembrane</keyword>
<feature type="transmembrane region" description="Helical" evidence="8">
    <location>
        <begin position="103"/>
        <end position="124"/>
    </location>
</feature>
<dbReference type="InterPro" id="IPR011701">
    <property type="entry name" value="MFS"/>
</dbReference>
<evidence type="ECO:0000313" key="11">
    <source>
        <dbReference type="Proteomes" id="UP000214747"/>
    </source>
</evidence>
<comment type="caution">
    <text evidence="10">The sequence shown here is derived from an EMBL/GenBank/DDBJ whole genome shotgun (WGS) entry which is preliminary data.</text>
</comment>
<keyword evidence="7 8" id="KW-0472">Membrane</keyword>
<dbReference type="InterPro" id="IPR005828">
    <property type="entry name" value="MFS_sugar_transport-like"/>
</dbReference>
<dbReference type="GO" id="GO:0015293">
    <property type="term" value="F:symporter activity"/>
    <property type="evidence" value="ECO:0007669"/>
    <property type="project" value="UniProtKB-KW"/>
</dbReference>
<accession>A0A225SUI7</accession>
<evidence type="ECO:0000259" key="9">
    <source>
        <dbReference type="PROSITE" id="PS50850"/>
    </source>
</evidence>
<dbReference type="Pfam" id="PF00083">
    <property type="entry name" value="Sugar_tr"/>
    <property type="match status" value="1"/>
</dbReference>
<feature type="transmembrane region" description="Helical" evidence="8">
    <location>
        <begin position="317"/>
        <end position="337"/>
    </location>
</feature>
<dbReference type="EMBL" id="NJGV01000008">
    <property type="protein sequence ID" value="OWY34827.1"/>
    <property type="molecule type" value="Genomic_DNA"/>
</dbReference>
<dbReference type="GO" id="GO:0005886">
    <property type="term" value="C:plasma membrane"/>
    <property type="evidence" value="ECO:0007669"/>
    <property type="project" value="UniProtKB-SubCell"/>
</dbReference>
<evidence type="ECO:0000256" key="7">
    <source>
        <dbReference type="ARBA" id="ARBA00023136"/>
    </source>
</evidence>
<protein>
    <submittedName>
        <fullName evidence="10">MFS transporter</fullName>
    </submittedName>
</protein>
<evidence type="ECO:0000256" key="4">
    <source>
        <dbReference type="ARBA" id="ARBA00022692"/>
    </source>
</evidence>
<gene>
    <name evidence="10" type="ORF">CEJ45_11080</name>
</gene>